<evidence type="ECO:0000256" key="1">
    <source>
        <dbReference type="SAM" id="Phobius"/>
    </source>
</evidence>
<dbReference type="EMBL" id="VUMN01000028">
    <property type="protein sequence ID" value="MSS59327.1"/>
    <property type="molecule type" value="Genomic_DNA"/>
</dbReference>
<evidence type="ECO:0008006" key="4">
    <source>
        <dbReference type="Google" id="ProtNLM"/>
    </source>
</evidence>
<keyword evidence="1" id="KW-0812">Transmembrane</keyword>
<reference evidence="2 3" key="1">
    <citation type="submission" date="2019-08" db="EMBL/GenBank/DDBJ databases">
        <title>In-depth cultivation of the pig gut microbiome towards novel bacterial diversity and tailored functional studies.</title>
        <authorList>
            <person name="Wylensek D."/>
            <person name="Hitch T.C.A."/>
            <person name="Clavel T."/>
        </authorList>
    </citation>
    <scope>NUCLEOTIDE SEQUENCE [LARGE SCALE GENOMIC DNA]</scope>
    <source>
        <strain evidence="2 3">Oil+RF-744-GAM-WT-6</strain>
    </source>
</reference>
<protein>
    <recommendedName>
        <fullName evidence="4">Cadmium resistance transporter</fullName>
    </recommendedName>
</protein>
<evidence type="ECO:0000313" key="3">
    <source>
        <dbReference type="Proteomes" id="UP000461880"/>
    </source>
</evidence>
<dbReference type="Proteomes" id="UP000461880">
    <property type="component" value="Unassembled WGS sequence"/>
</dbReference>
<feature type="transmembrane region" description="Helical" evidence="1">
    <location>
        <begin position="39"/>
        <end position="61"/>
    </location>
</feature>
<dbReference type="InterPro" id="IPR004676">
    <property type="entry name" value="Cd-R_transporter"/>
</dbReference>
<feature type="transmembrane region" description="Helical" evidence="1">
    <location>
        <begin position="171"/>
        <end position="187"/>
    </location>
</feature>
<evidence type="ECO:0000313" key="2">
    <source>
        <dbReference type="EMBL" id="MSS59327.1"/>
    </source>
</evidence>
<keyword evidence="3" id="KW-1185">Reference proteome</keyword>
<dbReference type="AlphaFoldDB" id="A0A7X2TG42"/>
<feature type="transmembrane region" description="Helical" evidence="1">
    <location>
        <begin position="131"/>
        <end position="151"/>
    </location>
</feature>
<proteinExistence type="predicted"/>
<feature type="transmembrane region" description="Helical" evidence="1">
    <location>
        <begin position="67"/>
        <end position="85"/>
    </location>
</feature>
<dbReference type="Pfam" id="PF03596">
    <property type="entry name" value="Cad"/>
    <property type="match status" value="1"/>
</dbReference>
<feature type="transmembrane region" description="Helical" evidence="1">
    <location>
        <begin position="6"/>
        <end position="27"/>
    </location>
</feature>
<keyword evidence="1" id="KW-0472">Membrane</keyword>
<accession>A0A7X2TG42</accession>
<organism evidence="2 3">
    <name type="scientific">Stecheria intestinalis</name>
    <dbReference type="NCBI Taxonomy" id="2606630"/>
    <lineage>
        <taxon>Bacteria</taxon>
        <taxon>Bacillati</taxon>
        <taxon>Bacillota</taxon>
        <taxon>Erysipelotrichia</taxon>
        <taxon>Erysipelotrichales</taxon>
        <taxon>Erysipelotrichaceae</taxon>
        <taxon>Stecheria</taxon>
    </lineage>
</organism>
<sequence length="188" mass="20908">MTTAIITAIALFLSTTVDDFLVLAVSFSTSKDRHERRNIWIGSFLGIFLVYVIGMAGGWGIQQTSWRFTQVLGVAPIILGLRYLFNSFNEPSQAEGKPFMTYTIPRVLMLTFADSADNFAAYVPVFSTMTVMELLISGVIFVLLTFVLLYAAQKFSELPAVQVTIRKYSRYLVPGILVILGVLILFGI</sequence>
<keyword evidence="1" id="KW-1133">Transmembrane helix</keyword>
<name>A0A7X2TG42_9FIRM</name>
<dbReference type="RefSeq" id="WP_154505541.1">
    <property type="nucleotide sequence ID" value="NZ_VUMN01000028.1"/>
</dbReference>
<comment type="caution">
    <text evidence="2">The sequence shown here is derived from an EMBL/GenBank/DDBJ whole genome shotgun (WGS) entry which is preliminary data.</text>
</comment>
<gene>
    <name evidence="2" type="ORF">FYJ51_10530</name>
</gene>